<proteinExistence type="predicted"/>
<gene>
    <name evidence="2" type="ORF">AAFC00_002037</name>
</gene>
<dbReference type="PANTHER" id="PTHR40375:SF2">
    <property type="entry name" value="SPORULATION-SPECIFIC PROTEIN 22"/>
    <property type="match status" value="1"/>
</dbReference>
<dbReference type="InterPro" id="IPR013940">
    <property type="entry name" value="Spo22/ZIP4/TEX11"/>
</dbReference>
<evidence type="ECO:0008006" key="4">
    <source>
        <dbReference type="Google" id="ProtNLM"/>
    </source>
</evidence>
<sequence>MAPPLSAKTEKEQRVAAILGFASQLQKQLDNSIIGSSTEEHLGQHLSKTFPVPTSSSIEELETLGRSLWNASIPLRQQSFGTMAFLPKLRVFAFYLLDMAYQALHKRRHGSTDNLVRVLRVALKAGKLCIERNQLDLCGRLFERAASYVETQDREQKPKADPHDQAGRVTDGILEELVAEYYLLRGGLAWKNGRNDLVEYWLSKAIIRGDLGNSAELVEKKADLLYEIGQEALKNKQNSVAVQWLQRSRDSIDTLDAEALSPDFCELRFAVLSELIRALIASKDEESLARASDMLSMLQVEDTEFKMSTCLLQLDLFSTQIPVDTEAFLSVLCRIIQTAHMIESNFQTIMHLIHKLRKANEKDSSVDTTSADLACRAIDCLLPRIFETGNQEWLERVAVVKILVLTSVQPTSNFTDTLQNMFDEILQSTGRPFSPEATHAAQSLLWRKVDMTPLAQHDRSPELWCRLACHPLFAKAGNLNKAKLSRKMILHALTTGDAIAARAAYFQMPESGKAAAITNYIMYKVALRSNDADLAALSLDGVVKASTKDASFLYACASEAQQSGDRTQAIAVLQKVLDHHSTSTRINIYLPALLRSTMKLIIIEMEKEKMDKLTALSELCKTFEDAMSRASTFREVKPGIPNDRYEAELQWFASYSYNLAVTHLADIRLELVVRFMTVCSAFTELLHCESKQDSDKRLQYRLLLCHFVHASALVVLARSEDNVEHSLSFYLDVRRQVVAFQTSYRQGTKMSEFDVELRDDVIVKDFELLKYDLEALLKLRSWNDLDRVLELCLAQQHSTRWGTIADVVIHIHTHIVNEQLDPHYQAKIPLVMEKIINASWKQHNRDVRKLSRWIRCLFQMTLEINPKMALKCLENARAIAGQANTAEVVNGYPKDEVAWLATSAFNHSVDLFCAHEKDKSRTWAENALSLAMIAGNDRSLHAALQDKWLRMQACEI</sequence>
<evidence type="ECO:0000313" key="2">
    <source>
        <dbReference type="EMBL" id="KAL1305107.1"/>
    </source>
</evidence>
<dbReference type="GeneID" id="95975739"/>
<dbReference type="PANTHER" id="PTHR40375">
    <property type="entry name" value="SPORULATION-SPECIFIC PROTEIN 22"/>
    <property type="match status" value="1"/>
</dbReference>
<evidence type="ECO:0000313" key="3">
    <source>
        <dbReference type="Proteomes" id="UP001562354"/>
    </source>
</evidence>
<organism evidence="2 3">
    <name type="scientific">Neodothiora populina</name>
    <dbReference type="NCBI Taxonomy" id="2781224"/>
    <lineage>
        <taxon>Eukaryota</taxon>
        <taxon>Fungi</taxon>
        <taxon>Dikarya</taxon>
        <taxon>Ascomycota</taxon>
        <taxon>Pezizomycotina</taxon>
        <taxon>Dothideomycetes</taxon>
        <taxon>Dothideomycetidae</taxon>
        <taxon>Dothideales</taxon>
        <taxon>Dothioraceae</taxon>
        <taxon>Neodothiora</taxon>
    </lineage>
</organism>
<comment type="caution">
    <text evidence="2">The sequence shown here is derived from an EMBL/GenBank/DDBJ whole genome shotgun (WGS) entry which is preliminary data.</text>
</comment>
<evidence type="ECO:0000256" key="1">
    <source>
        <dbReference type="ARBA" id="ARBA00023254"/>
    </source>
</evidence>
<dbReference type="RefSeq" id="XP_069201381.1">
    <property type="nucleotide sequence ID" value="XM_069347976.1"/>
</dbReference>
<keyword evidence="3" id="KW-1185">Reference proteome</keyword>
<reference evidence="2 3" key="1">
    <citation type="submission" date="2024-07" db="EMBL/GenBank/DDBJ databases">
        <title>Draft sequence of the Neodothiora populina.</title>
        <authorList>
            <person name="Drown D.D."/>
            <person name="Schuette U.S."/>
            <person name="Buechlein A.B."/>
            <person name="Rusch D.R."/>
            <person name="Winton L.W."/>
            <person name="Adams G.A."/>
        </authorList>
    </citation>
    <scope>NUCLEOTIDE SEQUENCE [LARGE SCALE GENOMIC DNA]</scope>
    <source>
        <strain evidence="2 3">CPC 39397</strain>
    </source>
</reference>
<dbReference type="Pfam" id="PF08631">
    <property type="entry name" value="SPO22"/>
    <property type="match status" value="1"/>
</dbReference>
<name>A0ABR3PGD3_9PEZI</name>
<dbReference type="EMBL" id="JBFMKM010000007">
    <property type="protein sequence ID" value="KAL1305107.1"/>
    <property type="molecule type" value="Genomic_DNA"/>
</dbReference>
<accession>A0ABR3PGD3</accession>
<dbReference type="Proteomes" id="UP001562354">
    <property type="component" value="Unassembled WGS sequence"/>
</dbReference>
<protein>
    <recommendedName>
        <fullName evidence="4">SPO22-domain-containing protein</fullName>
    </recommendedName>
</protein>
<dbReference type="InterPro" id="IPR039057">
    <property type="entry name" value="Spo22/ZIP4"/>
</dbReference>
<keyword evidence="1" id="KW-0469">Meiosis</keyword>